<dbReference type="PANTHER" id="PTHR30575">
    <property type="entry name" value="PEPTIDASE M20"/>
    <property type="match status" value="1"/>
</dbReference>
<name>A0ABR5MZT7_BRECH</name>
<dbReference type="EMBL" id="LJJB01000015">
    <property type="protein sequence ID" value="KQL43618.1"/>
    <property type="molecule type" value="Genomic_DNA"/>
</dbReference>
<keyword evidence="3" id="KW-1185">Reference proteome</keyword>
<proteinExistence type="predicted"/>
<sequence length="472" mass="51992">MDYRHRISEIIEQKRDVFILASDKIWDYAETRHEEYKSAEYLCNTLEAEGFQVEKRAGDIETAFIGSYGSGKPVVAILGEFDALFGLSQKSGSLQKEPIMQDGNGHGCGHNLLGTGALAAAVGLRYYMEENNIPGTVRYYGCPAEEGGGGKGFMARKGLFDDVDFALTWHPADMNMVMSMSFLATNQVYFRFKGKSSHAAASPHLGRSAMDAVELMNVGANYLREHIIQDARLHYAITNTGGFSPNVVQPEAEVLYKIRAPKTPQVEEIYQRVCDIARGAALMTETELEIEFDAGSSNVIPNTTLEEVMHDNFTKLGIPTYDEQEMKFAQNIRTTLTEAEKSHIFLPQLKDKVLADFLASYVPNAGQLYGSSDVGDVSWITPTAQCFVSTSAVGTSPHSWQMVTQGKASIAHKGMLHAGKVIAATAFEIMQNPDLIEKAKTELREILGDSQYVCPIPSYVKPSPIKKGRNVD</sequence>
<dbReference type="PANTHER" id="PTHR30575:SF0">
    <property type="entry name" value="XAA-ARG DIPEPTIDASE"/>
    <property type="match status" value="1"/>
</dbReference>
<accession>A0ABR5MZT7</accession>
<feature type="domain" description="Peptidase M20 dimerisation" evidence="1">
    <location>
        <begin position="190"/>
        <end position="278"/>
    </location>
</feature>
<dbReference type="Gene3D" id="3.30.70.360">
    <property type="match status" value="1"/>
</dbReference>
<dbReference type="InterPro" id="IPR017439">
    <property type="entry name" value="Amidohydrolase"/>
</dbReference>
<dbReference type="PIRSF" id="PIRSF037227">
    <property type="entry name" value="Aminobenzoyl-glu_utiliz_pB"/>
    <property type="match status" value="1"/>
</dbReference>
<dbReference type="InterPro" id="IPR002933">
    <property type="entry name" value="Peptidase_M20"/>
</dbReference>
<dbReference type="Pfam" id="PF01546">
    <property type="entry name" value="Peptidase_M20"/>
    <property type="match status" value="1"/>
</dbReference>
<dbReference type="NCBIfam" id="TIGR01891">
    <property type="entry name" value="amidohydrolases"/>
    <property type="match status" value="1"/>
</dbReference>
<organism evidence="2 3">
    <name type="scientific">Brevibacillus choshinensis</name>
    <dbReference type="NCBI Taxonomy" id="54911"/>
    <lineage>
        <taxon>Bacteria</taxon>
        <taxon>Bacillati</taxon>
        <taxon>Bacillota</taxon>
        <taxon>Bacilli</taxon>
        <taxon>Bacillales</taxon>
        <taxon>Paenibacillaceae</taxon>
        <taxon>Brevibacillus</taxon>
    </lineage>
</organism>
<dbReference type="Pfam" id="PF07687">
    <property type="entry name" value="M20_dimer"/>
    <property type="match status" value="1"/>
</dbReference>
<dbReference type="InterPro" id="IPR036264">
    <property type="entry name" value="Bact_exopeptidase_dim_dom"/>
</dbReference>
<reference evidence="2 3" key="1">
    <citation type="submission" date="2015-09" db="EMBL/GenBank/DDBJ databases">
        <title>Genome sequencing project for genomic taxonomy and phylogenomics of Bacillus-like bacteria.</title>
        <authorList>
            <person name="Liu B."/>
            <person name="Wang J."/>
            <person name="Zhu Y."/>
            <person name="Liu G."/>
            <person name="Chen Q."/>
            <person name="Chen Z."/>
            <person name="Lan J."/>
            <person name="Che J."/>
            <person name="Ge C."/>
            <person name="Shi H."/>
            <person name="Pan Z."/>
            <person name="Liu X."/>
        </authorList>
    </citation>
    <scope>NUCLEOTIDE SEQUENCE [LARGE SCALE GENOMIC DNA]</scope>
    <source>
        <strain evidence="2 3">DSM 8552</strain>
    </source>
</reference>
<dbReference type="Proteomes" id="UP000051063">
    <property type="component" value="Unassembled WGS sequence"/>
</dbReference>
<dbReference type="InterPro" id="IPR017145">
    <property type="entry name" value="Aminobenzoyl-glu_utiliz_pB"/>
</dbReference>
<gene>
    <name evidence="2" type="ORF">AN963_29855</name>
</gene>
<dbReference type="InterPro" id="IPR052030">
    <property type="entry name" value="Peptidase_M20/M20A_hydrolases"/>
</dbReference>
<dbReference type="SUPFAM" id="SSF55031">
    <property type="entry name" value="Bacterial exopeptidase dimerisation domain"/>
    <property type="match status" value="1"/>
</dbReference>
<comment type="caution">
    <text evidence="2">The sequence shown here is derived from an EMBL/GenBank/DDBJ whole genome shotgun (WGS) entry which is preliminary data.</text>
</comment>
<protein>
    <submittedName>
        <fullName evidence="2">Amidohydrolase</fullName>
    </submittedName>
</protein>
<dbReference type="SUPFAM" id="SSF53187">
    <property type="entry name" value="Zn-dependent exopeptidases"/>
    <property type="match status" value="1"/>
</dbReference>
<dbReference type="RefSeq" id="WP_055748161.1">
    <property type="nucleotide sequence ID" value="NZ_LJJB01000015.1"/>
</dbReference>
<evidence type="ECO:0000313" key="2">
    <source>
        <dbReference type="EMBL" id="KQL43618.1"/>
    </source>
</evidence>
<dbReference type="InterPro" id="IPR011650">
    <property type="entry name" value="Peptidase_M20_dimer"/>
</dbReference>
<evidence type="ECO:0000259" key="1">
    <source>
        <dbReference type="Pfam" id="PF07687"/>
    </source>
</evidence>
<dbReference type="Gene3D" id="3.40.630.10">
    <property type="entry name" value="Zn peptidases"/>
    <property type="match status" value="1"/>
</dbReference>
<dbReference type="CDD" id="cd05673">
    <property type="entry name" value="M20_Acy1L2_AbgB"/>
    <property type="match status" value="1"/>
</dbReference>
<evidence type="ECO:0000313" key="3">
    <source>
        <dbReference type="Proteomes" id="UP000051063"/>
    </source>
</evidence>